<dbReference type="InterPro" id="IPR036477">
    <property type="entry name" value="Formyl_transf_N_sf"/>
</dbReference>
<dbReference type="GO" id="GO:0005829">
    <property type="term" value="C:cytosol"/>
    <property type="evidence" value="ECO:0007669"/>
    <property type="project" value="TreeGrafter"/>
</dbReference>
<dbReference type="SUPFAM" id="SSF53328">
    <property type="entry name" value="Formyltransferase"/>
    <property type="match status" value="1"/>
</dbReference>
<dbReference type="HAMAP" id="MF_01930">
    <property type="entry name" value="PurN"/>
    <property type="match status" value="1"/>
</dbReference>
<feature type="domain" description="Formyl transferase N-terminal" evidence="7">
    <location>
        <begin position="2"/>
        <end position="178"/>
    </location>
</feature>
<evidence type="ECO:0000256" key="1">
    <source>
        <dbReference type="ARBA" id="ARBA00005054"/>
    </source>
</evidence>
<evidence type="ECO:0000256" key="5">
    <source>
        <dbReference type="ARBA" id="ARBA00047664"/>
    </source>
</evidence>
<comment type="similarity">
    <text evidence="4 6">Belongs to the GART family.</text>
</comment>
<keyword evidence="2 6" id="KW-0808">Transferase</keyword>
<feature type="binding site" evidence="6">
    <location>
        <begin position="12"/>
        <end position="14"/>
    </location>
    <ligand>
        <name>N(1)-(5-phospho-beta-D-ribosyl)glycinamide</name>
        <dbReference type="ChEBI" id="CHEBI:143788"/>
    </ligand>
</feature>
<feature type="active site" description="Proton donor" evidence="6">
    <location>
        <position position="106"/>
    </location>
</feature>
<dbReference type="EC" id="2.1.2.2" evidence="6"/>
<dbReference type="STRING" id="33007.HMPREF3198_01627"/>
<dbReference type="InterPro" id="IPR002376">
    <property type="entry name" value="Formyl_transf_N"/>
</dbReference>
<dbReference type="PANTHER" id="PTHR43369:SF2">
    <property type="entry name" value="PHOSPHORIBOSYLGLYCINAMIDE FORMYLTRANSFERASE"/>
    <property type="match status" value="1"/>
</dbReference>
<evidence type="ECO:0000313" key="9">
    <source>
        <dbReference type="Proteomes" id="UP000235122"/>
    </source>
</evidence>
<reference evidence="8 9" key="1">
    <citation type="submission" date="2017-12" db="EMBL/GenBank/DDBJ databases">
        <title>Phylogenetic diversity of female urinary microbiome.</title>
        <authorList>
            <person name="Thomas-White K."/>
            <person name="Wolfe A.J."/>
        </authorList>
    </citation>
    <scope>NUCLEOTIDE SEQUENCE [LARGE SCALE GENOMIC DNA]</scope>
    <source>
        <strain evidence="8 9">UMB0402</strain>
    </source>
</reference>
<name>A0A2I1IND0_9ACTO</name>
<evidence type="ECO:0000256" key="2">
    <source>
        <dbReference type="ARBA" id="ARBA00022679"/>
    </source>
</evidence>
<sequence>MKRIVVLISGTGSNLAALLRASSDPSYGAKVVAVVADRPAPGLKWATTCPTHVLALANYPSRADWDRALARTVAQYKPDLVVCAGFMKLLGADFLAAFPGKVINTHPALLPAFPGTHGIGDALAYGVKITGATLFYVDAGVDTGKIIAQVAVPVCEGDTEQTLTARLKKAETEQLVREVGRLSSRA</sequence>
<dbReference type="Proteomes" id="UP000235122">
    <property type="component" value="Unassembled WGS sequence"/>
</dbReference>
<comment type="pathway">
    <text evidence="1 6">Purine metabolism; IMP biosynthesis via de novo pathway; N(2)-formyl-N(1)-(5-phospho-D-ribosyl)glycinamide from N(1)-(5-phospho-D-ribosyl)glycinamide (10-formyl THF route): step 1/1.</text>
</comment>
<keyword evidence="9" id="KW-1185">Reference proteome</keyword>
<evidence type="ECO:0000256" key="4">
    <source>
        <dbReference type="ARBA" id="ARBA00038440"/>
    </source>
</evidence>
<feature type="binding site" evidence="6">
    <location>
        <position position="104"/>
    </location>
    <ligand>
        <name>(6R)-10-formyltetrahydrofolate</name>
        <dbReference type="ChEBI" id="CHEBI:195366"/>
    </ligand>
</feature>
<comment type="catalytic activity">
    <reaction evidence="5 6">
        <text>N(1)-(5-phospho-beta-D-ribosyl)glycinamide + (6R)-10-formyltetrahydrofolate = N(2)-formyl-N(1)-(5-phospho-beta-D-ribosyl)glycinamide + (6S)-5,6,7,8-tetrahydrofolate + H(+)</text>
        <dbReference type="Rhea" id="RHEA:15053"/>
        <dbReference type="ChEBI" id="CHEBI:15378"/>
        <dbReference type="ChEBI" id="CHEBI:57453"/>
        <dbReference type="ChEBI" id="CHEBI:143788"/>
        <dbReference type="ChEBI" id="CHEBI:147286"/>
        <dbReference type="ChEBI" id="CHEBI:195366"/>
        <dbReference type="EC" id="2.1.2.2"/>
    </reaction>
</comment>
<dbReference type="CDD" id="cd08645">
    <property type="entry name" value="FMT_core_GART"/>
    <property type="match status" value="1"/>
</dbReference>
<dbReference type="AlphaFoldDB" id="A0A2I1IND0"/>
<protein>
    <recommendedName>
        <fullName evidence="6">Phosphoribosylglycinamide formyltransferase</fullName>
        <ecNumber evidence="6">2.1.2.2</ecNumber>
    </recommendedName>
    <alternativeName>
        <fullName evidence="6">5'-phosphoribosylglycinamide transformylase</fullName>
    </alternativeName>
    <alternativeName>
        <fullName evidence="6">GAR transformylase</fullName>
        <shortName evidence="6">GART</shortName>
    </alternativeName>
</protein>
<dbReference type="EMBL" id="PKKO01000002">
    <property type="protein sequence ID" value="PKY72631.1"/>
    <property type="molecule type" value="Genomic_DNA"/>
</dbReference>
<comment type="function">
    <text evidence="6">Catalyzes the transfer of a formyl group from 10-formyltetrahydrofolate to 5-phospho-ribosyl-glycinamide (GAR), producing 5-phospho-ribosyl-N-formylglycinamide (FGAR) and tetrahydrofolate.</text>
</comment>
<dbReference type="InterPro" id="IPR004607">
    <property type="entry name" value="GART"/>
</dbReference>
<dbReference type="GO" id="GO:0006189">
    <property type="term" value="P:'de novo' IMP biosynthetic process"/>
    <property type="evidence" value="ECO:0007669"/>
    <property type="project" value="UniProtKB-UniRule"/>
</dbReference>
<dbReference type="GeneID" id="35867596"/>
<dbReference type="Gene3D" id="3.40.50.170">
    <property type="entry name" value="Formyl transferase, N-terminal domain"/>
    <property type="match status" value="1"/>
</dbReference>
<evidence type="ECO:0000313" key="8">
    <source>
        <dbReference type="EMBL" id="PKY72631.1"/>
    </source>
</evidence>
<gene>
    <name evidence="6" type="primary">purN</name>
    <name evidence="8" type="ORF">CYJ19_03005</name>
</gene>
<dbReference type="Pfam" id="PF00551">
    <property type="entry name" value="Formyl_trans_N"/>
    <property type="match status" value="1"/>
</dbReference>
<comment type="caution">
    <text evidence="8">The sequence shown here is derived from an EMBL/GenBank/DDBJ whole genome shotgun (WGS) entry which is preliminary data.</text>
</comment>
<evidence type="ECO:0000259" key="7">
    <source>
        <dbReference type="Pfam" id="PF00551"/>
    </source>
</evidence>
<feature type="binding site" evidence="6">
    <location>
        <begin position="87"/>
        <end position="90"/>
    </location>
    <ligand>
        <name>(6R)-10-formyltetrahydrofolate</name>
        <dbReference type="ChEBI" id="CHEBI:195366"/>
    </ligand>
</feature>
<feature type="binding site" evidence="6">
    <location>
        <position position="62"/>
    </location>
    <ligand>
        <name>(6R)-10-formyltetrahydrofolate</name>
        <dbReference type="ChEBI" id="CHEBI:195366"/>
    </ligand>
</feature>
<organism evidence="8 9">
    <name type="scientific">Winkia neuii</name>
    <dbReference type="NCBI Taxonomy" id="33007"/>
    <lineage>
        <taxon>Bacteria</taxon>
        <taxon>Bacillati</taxon>
        <taxon>Actinomycetota</taxon>
        <taxon>Actinomycetes</taxon>
        <taxon>Actinomycetales</taxon>
        <taxon>Actinomycetaceae</taxon>
        <taxon>Winkia</taxon>
    </lineage>
</organism>
<dbReference type="PANTHER" id="PTHR43369">
    <property type="entry name" value="PHOSPHORIBOSYLGLYCINAMIDE FORMYLTRANSFERASE"/>
    <property type="match status" value="1"/>
</dbReference>
<dbReference type="RefSeq" id="WP_024331152.1">
    <property type="nucleotide sequence ID" value="NZ_JASOXK010000002.1"/>
</dbReference>
<dbReference type="UniPathway" id="UPA00074">
    <property type="reaction ID" value="UER00126"/>
</dbReference>
<dbReference type="PROSITE" id="PS00373">
    <property type="entry name" value="GART"/>
    <property type="match status" value="1"/>
</dbReference>
<accession>A0A2I1IND0</accession>
<keyword evidence="3 6" id="KW-0658">Purine biosynthesis</keyword>
<dbReference type="InterPro" id="IPR001555">
    <property type="entry name" value="GART_AS"/>
</dbReference>
<feature type="site" description="Raises pKa of active site His" evidence="6">
    <location>
        <position position="142"/>
    </location>
</feature>
<evidence type="ECO:0000256" key="6">
    <source>
        <dbReference type="HAMAP-Rule" id="MF_01930"/>
    </source>
</evidence>
<dbReference type="NCBIfam" id="TIGR00639">
    <property type="entry name" value="PurN"/>
    <property type="match status" value="1"/>
</dbReference>
<proteinExistence type="inferred from homology"/>
<evidence type="ECO:0000256" key="3">
    <source>
        <dbReference type="ARBA" id="ARBA00022755"/>
    </source>
</evidence>
<dbReference type="GO" id="GO:0004644">
    <property type="term" value="F:phosphoribosylglycinamide formyltransferase activity"/>
    <property type="evidence" value="ECO:0007669"/>
    <property type="project" value="UniProtKB-UniRule"/>
</dbReference>